<accession>Q4SVH8</accession>
<dbReference type="InterPro" id="IPR001134">
    <property type="entry name" value="Netrin_domain"/>
</dbReference>
<keyword evidence="5 11" id="KW-0732">Signal</keyword>
<dbReference type="SMART" id="SM00643">
    <property type="entry name" value="C345C"/>
    <property type="match status" value="1"/>
</dbReference>
<dbReference type="GO" id="GO:0005615">
    <property type="term" value="C:extracellular space"/>
    <property type="evidence" value="ECO:0007669"/>
    <property type="project" value="InterPro"/>
</dbReference>
<dbReference type="PROSITE" id="PS01177">
    <property type="entry name" value="ANAPHYLATOXIN_1"/>
    <property type="match status" value="1"/>
</dbReference>
<dbReference type="Pfam" id="PF07703">
    <property type="entry name" value="A2M_BRD"/>
    <property type="match status" value="1"/>
</dbReference>
<proteinExistence type="inferred from homology"/>
<dbReference type="InterPro" id="IPR041425">
    <property type="entry name" value="C3/4/5_MG1"/>
</dbReference>
<dbReference type="Pfam" id="PF21308">
    <property type="entry name" value="C3_CUB2"/>
    <property type="match status" value="1"/>
</dbReference>
<name>Q4SVH8_TETNG</name>
<dbReference type="SUPFAM" id="SSF49410">
    <property type="entry name" value="Alpha-macroglobulin receptor domain"/>
    <property type="match status" value="1"/>
</dbReference>
<dbReference type="InterPro" id="IPR008930">
    <property type="entry name" value="Terpenoid_cyclase/PrenylTrfase"/>
</dbReference>
<dbReference type="Pfam" id="PF01835">
    <property type="entry name" value="MG2"/>
    <property type="match status" value="1"/>
</dbReference>
<dbReference type="InterPro" id="IPR048848">
    <property type="entry name" value="C3_CUB2"/>
</dbReference>
<dbReference type="Gene3D" id="2.40.50.120">
    <property type="match status" value="1"/>
</dbReference>
<dbReference type="SMART" id="SM01419">
    <property type="entry name" value="Thiol-ester_cl"/>
    <property type="match status" value="1"/>
</dbReference>
<dbReference type="PANTHER" id="PTHR11412">
    <property type="entry name" value="MACROGLOBULIN / COMPLEMENT"/>
    <property type="match status" value="1"/>
</dbReference>
<feature type="domain" description="NTR" evidence="13">
    <location>
        <begin position="1700"/>
        <end position="1846"/>
    </location>
</feature>
<gene>
    <name evidence="14" type="ORF">GSTENG00011966001</name>
</gene>
<dbReference type="Gene3D" id="1.50.10.20">
    <property type="match status" value="1"/>
</dbReference>
<dbReference type="Gene3D" id="1.20.50.70">
    <property type="match status" value="1"/>
</dbReference>
<keyword evidence="10" id="KW-1133">Transmembrane helix</keyword>
<dbReference type="InterPro" id="IPR008993">
    <property type="entry name" value="TIMP-like_OB-fold"/>
</dbReference>
<dbReference type="SMART" id="SM01360">
    <property type="entry name" value="A2M"/>
    <property type="match status" value="1"/>
</dbReference>
<evidence type="ECO:0000256" key="5">
    <source>
        <dbReference type="ARBA" id="ARBA00022729"/>
    </source>
</evidence>
<keyword evidence="10" id="KW-0812">Transmembrane</keyword>
<dbReference type="InterPro" id="IPR041555">
    <property type="entry name" value="MG3"/>
</dbReference>
<dbReference type="Gene3D" id="2.20.210.20">
    <property type="match status" value="1"/>
</dbReference>
<dbReference type="InterPro" id="IPR018933">
    <property type="entry name" value="Netrin_module_non-TIMP"/>
</dbReference>
<feature type="non-terminal residue" evidence="14">
    <location>
        <position position="1"/>
    </location>
</feature>
<dbReference type="FunFam" id="2.60.40.1930:FF:000001">
    <property type="entry name" value="CD109 isoform 3"/>
    <property type="match status" value="1"/>
</dbReference>
<comment type="similarity">
    <text evidence="2">Belongs to the protease inhibitor I39 (alpha-2-macroglobulin) family.</text>
</comment>
<dbReference type="InterPro" id="IPR018081">
    <property type="entry name" value="Anaphylatoxin_comp_syst"/>
</dbReference>
<evidence type="ECO:0000256" key="6">
    <source>
        <dbReference type="ARBA" id="ARBA00022900"/>
    </source>
</evidence>
<dbReference type="Pfam" id="PF07677">
    <property type="entry name" value="A2M_recep"/>
    <property type="match status" value="1"/>
</dbReference>
<evidence type="ECO:0000256" key="1">
    <source>
        <dbReference type="ARBA" id="ARBA00004613"/>
    </source>
</evidence>
<dbReference type="InterPro" id="IPR050473">
    <property type="entry name" value="A2M/Complement_sys"/>
</dbReference>
<dbReference type="CDD" id="cd00017">
    <property type="entry name" value="ANATO"/>
    <property type="match status" value="1"/>
</dbReference>
<evidence type="ECO:0000256" key="3">
    <source>
        <dbReference type="ARBA" id="ARBA00022525"/>
    </source>
</evidence>
<dbReference type="SUPFAM" id="SSF50242">
    <property type="entry name" value="TIMP-like"/>
    <property type="match status" value="1"/>
</dbReference>
<dbReference type="PROSITE" id="PS50189">
    <property type="entry name" value="NTR"/>
    <property type="match status" value="1"/>
</dbReference>
<dbReference type="InterPro" id="IPR002890">
    <property type="entry name" value="MG2"/>
</dbReference>
<dbReference type="InterPro" id="IPR009048">
    <property type="entry name" value="A-macroglobulin_rcpt-bd"/>
</dbReference>
<dbReference type="Pfam" id="PF00207">
    <property type="entry name" value="A2M"/>
    <property type="match status" value="1"/>
</dbReference>
<evidence type="ECO:0000256" key="2">
    <source>
        <dbReference type="ARBA" id="ARBA00010952"/>
    </source>
</evidence>
<feature type="domain" description="Anaphylatoxin-like" evidence="12">
    <location>
        <begin position="809"/>
        <end position="844"/>
    </location>
</feature>
<dbReference type="PROSITE" id="PS01178">
    <property type="entry name" value="ANAPHYLATOXIN_2"/>
    <property type="match status" value="1"/>
</dbReference>
<dbReference type="InterPro" id="IPR011625">
    <property type="entry name" value="A2M_N_BRD"/>
</dbReference>
<keyword evidence="7" id="KW-1015">Disulfide bond</keyword>
<dbReference type="InterPro" id="IPR011626">
    <property type="entry name" value="Alpha-macroglobulin_TED"/>
</dbReference>
<dbReference type="SUPFAM" id="SSF47686">
    <property type="entry name" value="Anaphylotoxins (complement system)"/>
    <property type="match status" value="1"/>
</dbReference>
<keyword evidence="8" id="KW-0325">Glycoprotein</keyword>
<dbReference type="Pfam" id="PF01759">
    <property type="entry name" value="NTR"/>
    <property type="match status" value="1"/>
</dbReference>
<dbReference type="FunFam" id="2.60.40.10:FF:000155">
    <property type="entry name" value="complement C3 isoform X1"/>
    <property type="match status" value="1"/>
</dbReference>
<evidence type="ECO:0000256" key="7">
    <source>
        <dbReference type="ARBA" id="ARBA00023157"/>
    </source>
</evidence>
<dbReference type="Pfam" id="PF07678">
    <property type="entry name" value="TED_complement"/>
    <property type="match status" value="2"/>
</dbReference>
<protein>
    <submittedName>
        <fullName evidence="14">(spotted green pufferfish) hypothetical protein</fullName>
    </submittedName>
</protein>
<dbReference type="InterPro" id="IPR047565">
    <property type="entry name" value="Alpha-macroglob_thiol-ester_cl"/>
</dbReference>
<evidence type="ECO:0000313" key="14">
    <source>
        <dbReference type="EMBL" id="CAF95354.1"/>
    </source>
</evidence>
<dbReference type="InterPro" id="IPR013783">
    <property type="entry name" value="Ig-like_fold"/>
</dbReference>
<dbReference type="Gene3D" id="2.60.40.1940">
    <property type="match status" value="1"/>
</dbReference>
<sequence>MAPWTLLSILILVFLCSCDGQFDVDGRPFPRWSRRRDRFPWGFHRLSSVKRTIATAPRFTLLAPDLLRTDSQENIYLQAETVTTPVTVSISIQDFGKTTMLLRDSVILNQENGFHALKSILSSVSLRREEKKNKFVYLKVVFEGFHTEERVLMVSFQSGYIFIQTDKPIYNPGDTVRYRAFVSSPSFKAFDSSITVDIQNPSGVVVKQISRTRAVSGIYADTFPLSEMVNEGTWTVVAKFDHWKQNTFTAPFEVKKYGTHLRMSPQLLIAVAAVAHICLVFLISVLPAFNVTLTPRKSYFSLHDNKLEVEVSARYLFGEPVQGTAYVVFGIKINQEMIRLPSVKKVTDLDGGIVRLHVGDIKKLYPDMRLLVGNSIYVKASVVTTSGSDLVDAEKTGIKIVQSPYVVSFKDTIKYFKPDLPFDFTIQVSNQDGSPAHNVPVKVNLMDSPLMVSDGVVRATVNMPKTQQPQIITAETVQADLTPEQQAKQQITVQPFFPFSRQQQNYLYVSSGTNKVSVGDNLVLKLSISTSDPTVRENIKHITYVVRRQHRTPVREWRSAGGLDPTDCTFLPWTGAEQGQNHRGRAGQRGGAAAHQHQAAHHPRDDAIVPLRGLLQYSLDRWRGGGARLHLGGCGRFLCRRGEIQQREGFLISFSLSFINPSLTSLLSCAAPFFYSVSQLEVGPVDGILRDYTPGKSFHFQVRGDPGSKVGLVAVDNAVFLLNKNRLTQGKIWDVVEGGDMGCTRGGGRDARMVFSDAGLLYASSARFYTQTRQDLQCRVSSKRKRSAELLQRKTQLENYYKEKLQHRCCQDGLRDIPMPYSCTRRSLYITEGWDCIRAFRHCCASYRGQEFNTEIPTTFSKTEANKVKVEENPMAVGGVEEGDDEEDEWEYQDENDIYLRSKFFESWLWRTVDLPAQADRDGMATKNLDSALPDSITEWGVLAISASPDTGFCVAQPYNVRAWKRFFVDLRLPYSVARNEQVEIKAVIHNYGDEDMHVRVVLMKTEHMCSIAFKDRHTQELKVAAGSSVAVPYTIVPLAVGKLPVEVMVVGRGLTGEDRIQKLLRVVVSSRTIRPGGRTKFYRNFDLCYQIEHLSYMIIKSLLSGDQMDGVQKTEVWSAVLNPTAEGGNVLADSIDNSITEDSLASLIRMPGGCVEQNLASITLPLIATLYLERTEGWESVGVQRKAEALRYIRRGYENQLVYKLSDGSYPPYRRQGASTWITAYVVKVLSMAHSIIGVNEQQVCDPLLYLVKNKLQPNGVYIEHNPVYSTTMTGGLRGEDPQITLTAFVLIALAEAKQAGFSCSDPNVNLEVKKMLFFPLFYPLIPDKLNYLLIFSNLLLFFQSAMSKTAEYLKRVIVLSARRPYTVAIVSYALVLAQKNPQYSPLSYLMRAAAPGRDHWPNDQNALFTLEATGYALLALVKLGRMEEAELAFRFLNSRRGRGGGFGSTQSTMVVLHALSEYLIQKPPPEDLSLDVDVRIRGRREIRYHFDPSTAYAARSSRLPADLDLEVEARGNGQGILEVVTFYNQLHEVEEKKPCKHFELDVTIKESSEKPPADVEKSYQLTVKVRTLGPRDVRMVVLDISLPTGFTPENSDLEMLSNSVDHYISNFKVVDNLSDRGSLIIHLFKVSHKEQEILVFRLQQSFRVGLLQPSPVTVYEYYSPDHRCTRTYSPSGRTEELTKICRDNVCRCTQGDCCISKGETENFPNKERETFACSSLHHVFKVKVANVSQSYYDSYEMEILQVIKLGVEPGVQPGHRRFFMAHGGCRDGLELKLGSQYLIMGPKEDRWSIDSSTNQFLYMLGKDTWVERWPTPAECSSTGSLPVKCKSLAEAANELTINGC</sequence>
<comment type="subcellular location">
    <subcellularLocation>
        <location evidence="1">Secreted</location>
    </subcellularLocation>
</comment>
<dbReference type="OrthoDB" id="6359008at2759"/>
<dbReference type="PANTHER" id="PTHR11412:SF167">
    <property type="entry name" value="COMPLEMENT COMPONENT C3B, TANDEM DUPLICATE 1 ISOFORM X1-RELATED"/>
    <property type="match status" value="1"/>
</dbReference>
<evidence type="ECO:0000256" key="4">
    <source>
        <dbReference type="ARBA" id="ARBA00022690"/>
    </source>
</evidence>
<dbReference type="GO" id="GO:0004867">
    <property type="term" value="F:serine-type endopeptidase inhibitor activity"/>
    <property type="evidence" value="ECO:0007669"/>
    <property type="project" value="UniProtKB-KW"/>
</dbReference>
<dbReference type="InterPro" id="IPR040839">
    <property type="entry name" value="MG4"/>
</dbReference>
<dbReference type="KEGG" id="tng:GSTEN00011966G001"/>
<keyword evidence="6" id="KW-0722">Serine protease inhibitor</keyword>
<feature type="region of interest" description="Disordered" evidence="9">
    <location>
        <begin position="577"/>
        <end position="603"/>
    </location>
</feature>
<organism evidence="14">
    <name type="scientific">Tetraodon nigroviridis</name>
    <name type="common">Spotted green pufferfish</name>
    <name type="synonym">Chelonodon nigroviridis</name>
    <dbReference type="NCBI Taxonomy" id="99883"/>
    <lineage>
        <taxon>Eukaryota</taxon>
        <taxon>Metazoa</taxon>
        <taxon>Chordata</taxon>
        <taxon>Craniata</taxon>
        <taxon>Vertebrata</taxon>
        <taxon>Euteleostomi</taxon>
        <taxon>Actinopterygii</taxon>
        <taxon>Neopterygii</taxon>
        <taxon>Teleostei</taxon>
        <taxon>Neoteleostei</taxon>
        <taxon>Acanthomorphata</taxon>
        <taxon>Eupercaria</taxon>
        <taxon>Tetraodontiformes</taxon>
        <taxon>Tetradontoidea</taxon>
        <taxon>Tetraodontidae</taxon>
        <taxon>Tetraodon</taxon>
    </lineage>
</organism>
<evidence type="ECO:0000256" key="10">
    <source>
        <dbReference type="SAM" id="Phobius"/>
    </source>
</evidence>
<dbReference type="InterPro" id="IPR000020">
    <property type="entry name" value="Anaphylatoxin/fibulin"/>
</dbReference>
<keyword evidence="4" id="KW-0646">Protease inhibitor</keyword>
<dbReference type="Gene3D" id="2.20.130.20">
    <property type="match status" value="1"/>
</dbReference>
<dbReference type="Pfam" id="PF01821">
    <property type="entry name" value="ANATO"/>
    <property type="match status" value="1"/>
</dbReference>
<dbReference type="SMART" id="SM01361">
    <property type="entry name" value="A2M_recep"/>
    <property type="match status" value="1"/>
</dbReference>
<dbReference type="InterPro" id="IPR036595">
    <property type="entry name" value="A-macroglobulin_rcpt-bd_sf"/>
</dbReference>
<reference evidence="14" key="2">
    <citation type="submission" date="2004-02" db="EMBL/GenBank/DDBJ databases">
        <authorList>
            <consortium name="Genoscope"/>
            <consortium name="Whitehead Institute Centre for Genome Research"/>
        </authorList>
    </citation>
    <scope>NUCLEOTIDE SEQUENCE</scope>
</reference>
<dbReference type="Gene3D" id="1.20.91.20">
    <property type="entry name" value="Anaphylotoxins (complement system)"/>
    <property type="match status" value="1"/>
</dbReference>
<evidence type="ECO:0000256" key="8">
    <source>
        <dbReference type="ARBA" id="ARBA00023180"/>
    </source>
</evidence>
<dbReference type="Gene3D" id="2.60.40.10">
    <property type="entry name" value="Immunoglobulins"/>
    <property type="match status" value="2"/>
</dbReference>
<keyword evidence="3" id="KW-0964">Secreted</keyword>
<dbReference type="InterPro" id="IPR001599">
    <property type="entry name" value="Macroglobln_a2"/>
</dbReference>
<dbReference type="Pfam" id="PF17790">
    <property type="entry name" value="MG1"/>
    <property type="match status" value="1"/>
</dbReference>
<dbReference type="Gene3D" id="6.20.50.160">
    <property type="match status" value="1"/>
</dbReference>
<feature type="chain" id="PRO_5004244261" evidence="11">
    <location>
        <begin position="21"/>
        <end position="1846"/>
    </location>
</feature>
<evidence type="ECO:0000256" key="9">
    <source>
        <dbReference type="SAM" id="MobiDB-lite"/>
    </source>
</evidence>
<dbReference type="Gene3D" id="2.60.40.690">
    <property type="entry name" value="Alpha-macroglobulin, receptor-binding domain"/>
    <property type="match status" value="1"/>
</dbReference>
<feature type="transmembrane region" description="Helical" evidence="10">
    <location>
        <begin position="267"/>
        <end position="289"/>
    </location>
</feature>
<evidence type="ECO:0000259" key="12">
    <source>
        <dbReference type="PROSITE" id="PS01178"/>
    </source>
</evidence>
<feature type="signal peptide" evidence="11">
    <location>
        <begin position="1"/>
        <end position="20"/>
    </location>
</feature>
<dbReference type="Gene3D" id="2.60.40.1930">
    <property type="match status" value="2"/>
</dbReference>
<comment type="caution">
    <text evidence="14">The sequence shown here is derived from an EMBL/GenBank/DDBJ whole genome shotgun (WGS) entry which is preliminary data.</text>
</comment>
<dbReference type="SUPFAM" id="SSF48239">
    <property type="entry name" value="Terpenoid cyclases/Protein prenyltransferases"/>
    <property type="match status" value="1"/>
</dbReference>
<evidence type="ECO:0000259" key="13">
    <source>
        <dbReference type="PROSITE" id="PS50189"/>
    </source>
</evidence>
<dbReference type="Pfam" id="PF17791">
    <property type="entry name" value="MG3"/>
    <property type="match status" value="1"/>
</dbReference>
<dbReference type="SMART" id="SM00104">
    <property type="entry name" value="ANATO"/>
    <property type="match status" value="1"/>
</dbReference>
<reference evidence="14" key="1">
    <citation type="journal article" date="2004" name="Nature">
        <title>Genome duplication in the teleost fish Tetraodon nigroviridis reveals the early vertebrate proto-karyotype.</title>
        <authorList>
            <person name="Jaillon O."/>
            <person name="Aury J.-M."/>
            <person name="Brunet F."/>
            <person name="Petit J.-L."/>
            <person name="Stange-Thomann N."/>
            <person name="Mauceli E."/>
            <person name="Bouneau L."/>
            <person name="Fischer C."/>
            <person name="Ozouf-Costaz C."/>
            <person name="Bernot A."/>
            <person name="Nicaud S."/>
            <person name="Jaffe D."/>
            <person name="Fisher S."/>
            <person name="Lutfalla G."/>
            <person name="Dossat C."/>
            <person name="Segurens B."/>
            <person name="Dasilva C."/>
            <person name="Salanoubat M."/>
            <person name="Levy M."/>
            <person name="Boudet N."/>
            <person name="Castellano S."/>
            <person name="Anthouard V."/>
            <person name="Jubin C."/>
            <person name="Castelli V."/>
            <person name="Katinka M."/>
            <person name="Vacherie B."/>
            <person name="Biemont C."/>
            <person name="Skalli Z."/>
            <person name="Cattolico L."/>
            <person name="Poulain J."/>
            <person name="De Berardinis V."/>
            <person name="Cruaud C."/>
            <person name="Duprat S."/>
            <person name="Brottier P."/>
            <person name="Coutanceau J.-P."/>
            <person name="Gouzy J."/>
            <person name="Parra G."/>
            <person name="Lardier G."/>
            <person name="Chapple C."/>
            <person name="McKernan K.J."/>
            <person name="McEwan P."/>
            <person name="Bosak S."/>
            <person name="Kellis M."/>
            <person name="Volff J.-N."/>
            <person name="Guigo R."/>
            <person name="Zody M.C."/>
            <person name="Mesirov J."/>
            <person name="Lindblad-Toh K."/>
            <person name="Birren B."/>
            <person name="Nusbaum C."/>
            <person name="Kahn D."/>
            <person name="Robinson-Rechavi M."/>
            <person name="Laudet V."/>
            <person name="Schachter V."/>
            <person name="Quetier F."/>
            <person name="Saurin W."/>
            <person name="Scarpelli C."/>
            <person name="Wincker P."/>
            <person name="Lander E.S."/>
            <person name="Weissenbach J."/>
            <person name="Roest Crollius H."/>
        </authorList>
    </citation>
    <scope>NUCLEOTIDE SEQUENCE [LARGE SCALE GENOMIC DNA]</scope>
</reference>
<evidence type="ECO:0000256" key="11">
    <source>
        <dbReference type="SAM" id="SignalP"/>
    </source>
</evidence>
<dbReference type="Pfam" id="PF17789">
    <property type="entry name" value="MG4"/>
    <property type="match status" value="1"/>
</dbReference>
<keyword evidence="10" id="KW-0472">Membrane</keyword>
<dbReference type="EMBL" id="CAAE01013757">
    <property type="protein sequence ID" value="CAF95354.1"/>
    <property type="molecule type" value="Genomic_DNA"/>
</dbReference>